<feature type="transmembrane region" description="Helical" evidence="9">
    <location>
        <begin position="30"/>
        <end position="47"/>
    </location>
</feature>
<feature type="transmembrane region" description="Helical" evidence="9">
    <location>
        <begin position="189"/>
        <end position="215"/>
    </location>
</feature>
<dbReference type="Pfam" id="PF00005">
    <property type="entry name" value="ABC_tran"/>
    <property type="match status" value="1"/>
</dbReference>
<dbReference type="GO" id="GO:0016887">
    <property type="term" value="F:ATP hydrolysis activity"/>
    <property type="evidence" value="ECO:0007669"/>
    <property type="project" value="InterPro"/>
</dbReference>
<dbReference type="PROSITE" id="PS50893">
    <property type="entry name" value="ABC_TRANSPORTER_2"/>
    <property type="match status" value="1"/>
</dbReference>
<dbReference type="SUPFAM" id="SSF90123">
    <property type="entry name" value="ABC transporter transmembrane region"/>
    <property type="match status" value="1"/>
</dbReference>
<evidence type="ECO:0000256" key="8">
    <source>
        <dbReference type="ARBA" id="ARBA00023136"/>
    </source>
</evidence>
<feature type="transmembrane region" description="Helical" evidence="9">
    <location>
        <begin position="54"/>
        <end position="77"/>
    </location>
</feature>
<organism evidence="12">
    <name type="scientific">Alsobacter sp. KACC 23698</name>
    <dbReference type="NCBI Taxonomy" id="3149229"/>
    <lineage>
        <taxon>Bacteria</taxon>
        <taxon>Pseudomonadati</taxon>
        <taxon>Pseudomonadota</taxon>
        <taxon>Alphaproteobacteria</taxon>
        <taxon>Hyphomicrobiales</taxon>
        <taxon>Alsobacteraceae</taxon>
        <taxon>Alsobacter</taxon>
    </lineage>
</organism>
<dbReference type="RefSeq" id="WP_406858518.1">
    <property type="nucleotide sequence ID" value="NZ_CP157484.1"/>
</dbReference>
<dbReference type="InterPro" id="IPR017871">
    <property type="entry name" value="ABC_transporter-like_CS"/>
</dbReference>
<dbReference type="InterPro" id="IPR003439">
    <property type="entry name" value="ABC_transporter-like_ATP-bd"/>
</dbReference>
<evidence type="ECO:0000259" key="11">
    <source>
        <dbReference type="PROSITE" id="PS50929"/>
    </source>
</evidence>
<evidence type="ECO:0000256" key="3">
    <source>
        <dbReference type="ARBA" id="ARBA00022448"/>
    </source>
</evidence>
<sequence>MQGSKLKPLAAAVLAGAVVAAIFGAVRDDRVALGLAFVGLLLAGATWRSAAISVFLRIFVSIFAVEYIVTGAIVLLVRGRLWPEAMADLAVPSSLPVTVGVFGVIVYLASHLHVIRTITRIADLYFETREVGVARIWPFGAFQVKESRLAAVAIVFLVVVNQAQVGISVRLSFFNRDWFNAIQEKNAAAFWSLLFTVFLLWVAIYIASAIVEYVVQSGLTIRWRRWLTDRFVTEWLGDHRHYRMTLANIGADNPDQRIAVDIDRFIDSTYSFSIRLLATVSSLVSFSIILWTISADFTIPGTEVVIPGFLFWVALIYAGVGTLITHLIGRTLVPLNFTQQRYEADFRFSLARLREYSEQVALLDGERAERGIVMGRFGSVLANFWQIVGVRKRLLAFTASYGQISPIIPYVIAAPFYFAGKIQLGQMSQTAGAFGNVEGALNFFVSYYVSLAEYKSVIDRLTTFNVALESAGQLGHKPPRVELAQKAGATEVHVDGLDLALPDGRTIVKVDRLALRPHEATLLTGPSGSGKSTLLRAISGIWPYGDGRVVVPEGQSVMLLPQRPYIPMGTLRAAVTYPAISGAFTDAEIREALTAARLPALVDRLDDEDIWPQRLSGGEQQRVAIARALLAKPDWLFLDEATSALDELGEAALYRTLAERLPRTTVVSIGHRSTLLAMHQRHLAMAPAGDVFTPEEVAQKATA</sequence>
<keyword evidence="4 9" id="KW-0812">Transmembrane</keyword>
<dbReference type="InterPro" id="IPR050835">
    <property type="entry name" value="ABC_transporter_sub-D"/>
</dbReference>
<dbReference type="PROSITE" id="PS50929">
    <property type="entry name" value="ABC_TM1F"/>
    <property type="match status" value="1"/>
</dbReference>
<evidence type="ECO:0000313" key="12">
    <source>
        <dbReference type="EMBL" id="XBO41666.1"/>
    </source>
</evidence>
<feature type="domain" description="ABC transmembrane type-1" evidence="11">
    <location>
        <begin position="163"/>
        <end position="453"/>
    </location>
</feature>
<dbReference type="PROSITE" id="PS00211">
    <property type="entry name" value="ABC_TRANSPORTER_1"/>
    <property type="match status" value="1"/>
</dbReference>
<dbReference type="CDD" id="cd03223">
    <property type="entry name" value="ABCD_peroxisomal_ALDP"/>
    <property type="match status" value="1"/>
</dbReference>
<keyword evidence="7 9" id="KW-1133">Transmembrane helix</keyword>
<dbReference type="GO" id="GO:0005886">
    <property type="term" value="C:plasma membrane"/>
    <property type="evidence" value="ECO:0007669"/>
    <property type="project" value="UniProtKB-SubCell"/>
</dbReference>
<dbReference type="Gene3D" id="1.20.1560.10">
    <property type="entry name" value="ABC transporter type 1, transmembrane domain"/>
    <property type="match status" value="1"/>
</dbReference>
<feature type="transmembrane region" description="Helical" evidence="9">
    <location>
        <begin position="149"/>
        <end position="169"/>
    </location>
</feature>
<evidence type="ECO:0000256" key="6">
    <source>
        <dbReference type="ARBA" id="ARBA00022840"/>
    </source>
</evidence>
<dbReference type="SUPFAM" id="SSF52540">
    <property type="entry name" value="P-loop containing nucleoside triphosphate hydrolases"/>
    <property type="match status" value="1"/>
</dbReference>
<dbReference type="EMBL" id="CP157484">
    <property type="protein sequence ID" value="XBO41666.1"/>
    <property type="molecule type" value="Genomic_DNA"/>
</dbReference>
<reference evidence="12" key="1">
    <citation type="submission" date="2024-05" db="EMBL/GenBank/DDBJ databases">
        <authorList>
            <person name="Kim S."/>
            <person name="Heo J."/>
            <person name="Choi H."/>
            <person name="Choi Y."/>
            <person name="Kwon S.-W."/>
            <person name="Kim Y."/>
        </authorList>
    </citation>
    <scope>NUCLEOTIDE SEQUENCE</scope>
    <source>
        <strain evidence="12">KACC 23698</strain>
    </source>
</reference>
<feature type="transmembrane region" description="Helical" evidence="9">
    <location>
        <begin position="394"/>
        <end position="418"/>
    </location>
</feature>
<keyword evidence="6 12" id="KW-0067">ATP-binding</keyword>
<dbReference type="PANTHER" id="PTHR11384:SF59">
    <property type="entry name" value="LYSOSOMAL COBALAMIN TRANSPORTER ABCD4"/>
    <property type="match status" value="1"/>
</dbReference>
<keyword evidence="8 9" id="KW-0472">Membrane</keyword>
<name>A0AAU7JN26_9HYPH</name>
<evidence type="ECO:0000256" key="5">
    <source>
        <dbReference type="ARBA" id="ARBA00022741"/>
    </source>
</evidence>
<accession>A0AAU7JN26</accession>
<comment type="subcellular location">
    <subcellularLocation>
        <location evidence="1">Cell membrane</location>
        <topology evidence="1">Multi-pass membrane protein</topology>
    </subcellularLocation>
</comment>
<keyword evidence="3" id="KW-0813">Transport</keyword>
<evidence type="ECO:0000256" key="2">
    <source>
        <dbReference type="ARBA" id="ARBA00005417"/>
    </source>
</evidence>
<dbReference type="GO" id="GO:0005524">
    <property type="term" value="F:ATP binding"/>
    <property type="evidence" value="ECO:0007669"/>
    <property type="project" value="UniProtKB-KW"/>
</dbReference>
<gene>
    <name evidence="12" type="ORF">ABEG18_02560</name>
</gene>
<protein>
    <submittedName>
        <fullName evidence="12">ABC transporter ATP-binding protein/permease</fullName>
    </submittedName>
</protein>
<dbReference type="GO" id="GO:0140359">
    <property type="term" value="F:ABC-type transporter activity"/>
    <property type="evidence" value="ECO:0007669"/>
    <property type="project" value="InterPro"/>
</dbReference>
<dbReference type="PANTHER" id="PTHR11384">
    <property type="entry name" value="ATP-BINDING CASSETTE, SUB-FAMILY D MEMBER"/>
    <property type="match status" value="1"/>
</dbReference>
<dbReference type="AlphaFoldDB" id="A0AAU7JN26"/>
<feature type="domain" description="ABC transporter" evidence="10">
    <location>
        <begin position="492"/>
        <end position="703"/>
    </location>
</feature>
<proteinExistence type="inferred from homology"/>
<evidence type="ECO:0000256" key="4">
    <source>
        <dbReference type="ARBA" id="ARBA00022692"/>
    </source>
</evidence>
<dbReference type="InterPro" id="IPR027417">
    <property type="entry name" value="P-loop_NTPase"/>
</dbReference>
<evidence type="ECO:0000256" key="7">
    <source>
        <dbReference type="ARBA" id="ARBA00022989"/>
    </source>
</evidence>
<dbReference type="InterPro" id="IPR003593">
    <property type="entry name" value="AAA+_ATPase"/>
</dbReference>
<feature type="transmembrane region" description="Helical" evidence="9">
    <location>
        <begin position="305"/>
        <end position="328"/>
    </location>
</feature>
<dbReference type="InterPro" id="IPR011527">
    <property type="entry name" value="ABC1_TM_dom"/>
</dbReference>
<evidence type="ECO:0000259" key="10">
    <source>
        <dbReference type="PROSITE" id="PS50893"/>
    </source>
</evidence>
<feature type="transmembrane region" description="Helical" evidence="9">
    <location>
        <begin position="89"/>
        <end position="110"/>
    </location>
</feature>
<evidence type="ECO:0000256" key="1">
    <source>
        <dbReference type="ARBA" id="ARBA00004651"/>
    </source>
</evidence>
<dbReference type="Gene3D" id="3.40.50.300">
    <property type="entry name" value="P-loop containing nucleotide triphosphate hydrolases"/>
    <property type="match status" value="1"/>
</dbReference>
<comment type="similarity">
    <text evidence="2">Belongs to the ABC transporter superfamily.</text>
</comment>
<feature type="transmembrane region" description="Helical" evidence="9">
    <location>
        <begin position="274"/>
        <end position="293"/>
    </location>
</feature>
<keyword evidence="5" id="KW-0547">Nucleotide-binding</keyword>
<dbReference type="Pfam" id="PF06472">
    <property type="entry name" value="ABC_membrane_2"/>
    <property type="match status" value="1"/>
</dbReference>
<evidence type="ECO:0000256" key="9">
    <source>
        <dbReference type="SAM" id="Phobius"/>
    </source>
</evidence>
<dbReference type="InterPro" id="IPR036640">
    <property type="entry name" value="ABC1_TM_sf"/>
</dbReference>
<dbReference type="SMART" id="SM00382">
    <property type="entry name" value="AAA"/>
    <property type="match status" value="1"/>
</dbReference>